<organism evidence="7 8">
    <name type="scientific">Aristolochia fimbriata</name>
    <name type="common">White veined hardy Dutchman's pipe vine</name>
    <dbReference type="NCBI Taxonomy" id="158543"/>
    <lineage>
        <taxon>Eukaryota</taxon>
        <taxon>Viridiplantae</taxon>
        <taxon>Streptophyta</taxon>
        <taxon>Embryophyta</taxon>
        <taxon>Tracheophyta</taxon>
        <taxon>Spermatophyta</taxon>
        <taxon>Magnoliopsida</taxon>
        <taxon>Magnoliidae</taxon>
        <taxon>Piperales</taxon>
        <taxon>Aristolochiaceae</taxon>
        <taxon>Aristolochia</taxon>
    </lineage>
</organism>
<dbReference type="InterPro" id="IPR015300">
    <property type="entry name" value="DNA-bd_pseudobarrel_sf"/>
</dbReference>
<evidence type="ECO:0000256" key="5">
    <source>
        <dbReference type="ARBA" id="ARBA00023242"/>
    </source>
</evidence>
<evidence type="ECO:0000256" key="3">
    <source>
        <dbReference type="ARBA" id="ARBA00023125"/>
    </source>
</evidence>
<evidence type="ECO:0000256" key="6">
    <source>
        <dbReference type="SAM" id="MobiDB-lite"/>
    </source>
</evidence>
<comment type="subcellular location">
    <subcellularLocation>
        <location evidence="1">Nucleus</location>
    </subcellularLocation>
</comment>
<dbReference type="Proteomes" id="UP000825729">
    <property type="component" value="Unassembled WGS sequence"/>
</dbReference>
<keyword evidence="5" id="KW-0539">Nucleus</keyword>
<name>A0AAV7F9U1_ARIFI</name>
<dbReference type="GO" id="GO:0005634">
    <property type="term" value="C:nucleus"/>
    <property type="evidence" value="ECO:0007669"/>
    <property type="project" value="UniProtKB-SubCell"/>
</dbReference>
<protein>
    <submittedName>
        <fullName evidence="7">Uncharacterized protein</fullName>
    </submittedName>
</protein>
<dbReference type="PANTHER" id="PTHR34397:SF17">
    <property type="entry name" value="OS08G0290200 PROTEIN"/>
    <property type="match status" value="1"/>
</dbReference>
<feature type="region of interest" description="Disordered" evidence="6">
    <location>
        <begin position="26"/>
        <end position="60"/>
    </location>
</feature>
<dbReference type="PANTHER" id="PTHR34397">
    <property type="entry name" value="OS05G0237600 PROTEIN"/>
    <property type="match status" value="1"/>
</dbReference>
<evidence type="ECO:0000256" key="4">
    <source>
        <dbReference type="ARBA" id="ARBA00023163"/>
    </source>
</evidence>
<dbReference type="Gene3D" id="2.40.330.10">
    <property type="entry name" value="DNA-binding pseudobarrel domain"/>
    <property type="match status" value="1"/>
</dbReference>
<keyword evidence="2" id="KW-0805">Transcription regulation</keyword>
<comment type="caution">
    <text evidence="7">The sequence shown here is derived from an EMBL/GenBank/DDBJ whole genome shotgun (WGS) entry which is preliminary data.</text>
</comment>
<evidence type="ECO:0000313" key="7">
    <source>
        <dbReference type="EMBL" id="KAG9456836.1"/>
    </source>
</evidence>
<dbReference type="AlphaFoldDB" id="A0AAV7F9U1"/>
<proteinExistence type="predicted"/>
<gene>
    <name evidence="7" type="ORF">H6P81_001344</name>
</gene>
<dbReference type="EMBL" id="JAINDJ010000002">
    <property type="protein sequence ID" value="KAG9456836.1"/>
    <property type="molecule type" value="Genomic_DNA"/>
</dbReference>
<sequence>MAAASSSNNAKLLQLCEVARAEAERFKRAAPSSSSAPPPSDDRNVNGGDDDDREGGVTVPYKKSKTGKVLLPWKQSEWVRLGLKRMTATDVSSYANRFLFSREMARLLKWKVLDGGELERINSDEGLSVRVVDRKARMFETVLKVWPSNDWVVLRGKEYIKFVEDNGLGQHDEVDIWVFRLLRGPRRVLCFPIVARAPSMTRP</sequence>
<dbReference type="GO" id="GO:0003677">
    <property type="term" value="F:DNA binding"/>
    <property type="evidence" value="ECO:0007669"/>
    <property type="project" value="UniProtKB-KW"/>
</dbReference>
<evidence type="ECO:0000256" key="1">
    <source>
        <dbReference type="ARBA" id="ARBA00004123"/>
    </source>
</evidence>
<dbReference type="SUPFAM" id="SSF101936">
    <property type="entry name" value="DNA-binding pseudobarrel domain"/>
    <property type="match status" value="1"/>
</dbReference>
<accession>A0AAV7F9U1</accession>
<keyword evidence="4" id="KW-0804">Transcription</keyword>
<evidence type="ECO:0000256" key="2">
    <source>
        <dbReference type="ARBA" id="ARBA00023015"/>
    </source>
</evidence>
<keyword evidence="8" id="KW-1185">Reference proteome</keyword>
<keyword evidence="3" id="KW-0238">DNA-binding</keyword>
<evidence type="ECO:0000313" key="8">
    <source>
        <dbReference type="Proteomes" id="UP000825729"/>
    </source>
</evidence>
<reference evidence="7 8" key="1">
    <citation type="submission" date="2021-07" db="EMBL/GenBank/DDBJ databases">
        <title>The Aristolochia fimbriata genome: insights into angiosperm evolution, floral development and chemical biosynthesis.</title>
        <authorList>
            <person name="Jiao Y."/>
        </authorList>
    </citation>
    <scope>NUCLEOTIDE SEQUENCE [LARGE SCALE GENOMIC DNA]</scope>
    <source>
        <strain evidence="7">IBCAS-2021</strain>
        <tissue evidence="7">Leaf</tissue>
    </source>
</reference>